<dbReference type="GeneID" id="103511361"/>
<keyword evidence="8 11" id="KW-0333">Golgi apparatus</keyword>
<comment type="similarity">
    <text evidence="2 11">Belongs to the glycosyltransferase 31 family.</text>
</comment>
<dbReference type="GO" id="GO:0006493">
    <property type="term" value="P:protein O-linked glycosylation"/>
    <property type="evidence" value="ECO:0007669"/>
    <property type="project" value="TreeGrafter"/>
</dbReference>
<evidence type="ECO:0000256" key="10">
    <source>
        <dbReference type="ARBA" id="ARBA00023180"/>
    </source>
</evidence>
<feature type="transmembrane region" description="Helical" evidence="11">
    <location>
        <begin position="56"/>
        <end position="80"/>
    </location>
</feature>
<keyword evidence="3 11" id="KW-0328">Glycosyltransferase</keyword>
<protein>
    <recommendedName>
        <fullName evidence="11">Hexosyltransferase</fullName>
        <ecNumber evidence="11">2.4.1.-</ecNumber>
    </recommendedName>
</protein>
<reference evidence="13" key="1">
    <citation type="submission" date="2025-08" db="UniProtKB">
        <authorList>
            <consortium name="RefSeq"/>
        </authorList>
    </citation>
    <scope>IDENTIFICATION</scope>
</reference>
<keyword evidence="12" id="KW-1185">Reference proteome</keyword>
<evidence type="ECO:0000256" key="6">
    <source>
        <dbReference type="ARBA" id="ARBA00022968"/>
    </source>
</evidence>
<gene>
    <name evidence="13" type="primary">LOC103511361</name>
</gene>
<accession>A0A3Q0IXH2</accession>
<evidence type="ECO:0000256" key="11">
    <source>
        <dbReference type="RuleBase" id="RU363063"/>
    </source>
</evidence>
<dbReference type="GO" id="GO:0016758">
    <property type="term" value="F:hexosyltransferase activity"/>
    <property type="evidence" value="ECO:0007669"/>
    <property type="project" value="InterPro"/>
</dbReference>
<dbReference type="Proteomes" id="UP000079169">
    <property type="component" value="Unplaced"/>
</dbReference>
<name>A0A3Q0IXH2_DIACI</name>
<keyword evidence="9 11" id="KW-0472">Membrane</keyword>
<comment type="subcellular location">
    <subcellularLocation>
        <location evidence="1 11">Golgi apparatus membrane</location>
        <topology evidence="1 11">Single-pass type II membrane protein</topology>
    </subcellularLocation>
</comment>
<dbReference type="GO" id="GO:0000139">
    <property type="term" value="C:Golgi membrane"/>
    <property type="evidence" value="ECO:0007669"/>
    <property type="project" value="UniProtKB-SubCell"/>
</dbReference>
<keyword evidence="10" id="KW-0325">Glycoprotein</keyword>
<evidence type="ECO:0000256" key="5">
    <source>
        <dbReference type="ARBA" id="ARBA00022692"/>
    </source>
</evidence>
<dbReference type="PANTHER" id="PTHR11214:SF314">
    <property type="entry name" value="HEXOSYLTRANSFERASE"/>
    <property type="match status" value="1"/>
</dbReference>
<evidence type="ECO:0000256" key="9">
    <source>
        <dbReference type="ARBA" id="ARBA00023136"/>
    </source>
</evidence>
<comment type="caution">
    <text evidence="11">Lacks conserved residue(s) required for the propagation of feature annotation.</text>
</comment>
<dbReference type="Pfam" id="PF01762">
    <property type="entry name" value="Galactosyl_T"/>
    <property type="match status" value="1"/>
</dbReference>
<dbReference type="RefSeq" id="XP_026680946.1">
    <property type="nucleotide sequence ID" value="XM_026825145.1"/>
</dbReference>
<dbReference type="FunFam" id="3.90.550.50:FF:000001">
    <property type="entry name" value="Hexosyltransferase"/>
    <property type="match status" value="1"/>
</dbReference>
<evidence type="ECO:0000256" key="2">
    <source>
        <dbReference type="ARBA" id="ARBA00008661"/>
    </source>
</evidence>
<evidence type="ECO:0000313" key="13">
    <source>
        <dbReference type="RefSeq" id="XP_026680946.1"/>
    </source>
</evidence>
<dbReference type="Gene3D" id="3.90.550.50">
    <property type="match status" value="1"/>
</dbReference>
<dbReference type="AlphaFoldDB" id="A0A3Q0IXH2"/>
<dbReference type="PANTHER" id="PTHR11214">
    <property type="entry name" value="BETA-1,3-N-ACETYLGLUCOSAMINYLTRANSFERASE"/>
    <property type="match status" value="1"/>
</dbReference>
<evidence type="ECO:0000256" key="8">
    <source>
        <dbReference type="ARBA" id="ARBA00023034"/>
    </source>
</evidence>
<evidence type="ECO:0000313" key="12">
    <source>
        <dbReference type="Proteomes" id="UP000079169"/>
    </source>
</evidence>
<dbReference type="EC" id="2.4.1.-" evidence="11"/>
<proteinExistence type="inferred from homology"/>
<sequence length="320" mass="36834">MTLVPTYSKFLLGTLISITFIYLLYLPIAQHQPDVKGWELSKSRNTSLYVRPQTETVLMCGALVCPPTPLTLLIVVSSAVGNFSMRRAVRETWAKELPSQTAVIFFIGRTENQTLVELVDEEQANYQDLVQEDFVDSYNNLTIASIMMLKFITHRCTHAQYIAKTDDDIYFNVHKLYSILTSPKFKREKVVLAGFLIRKGRVIRTPTEKWYTPEYMFSGDVYPDYLSGIAYIMSFKVARALYNVSLQLPLLHHEDVFITGICAKAAGIKPRYLLGVSNRMHYFDICNASWYIVVHRYTPEQLLRLWKPITEQRCNLTLSS</sequence>
<keyword evidence="5 11" id="KW-0812">Transmembrane</keyword>
<evidence type="ECO:0000256" key="3">
    <source>
        <dbReference type="ARBA" id="ARBA00022676"/>
    </source>
</evidence>
<evidence type="ECO:0000256" key="7">
    <source>
        <dbReference type="ARBA" id="ARBA00022989"/>
    </source>
</evidence>
<feature type="transmembrane region" description="Helical" evidence="11">
    <location>
        <begin position="7"/>
        <end position="28"/>
    </location>
</feature>
<keyword evidence="4" id="KW-0808">Transferase</keyword>
<evidence type="ECO:0000256" key="4">
    <source>
        <dbReference type="ARBA" id="ARBA00022679"/>
    </source>
</evidence>
<evidence type="ECO:0000256" key="1">
    <source>
        <dbReference type="ARBA" id="ARBA00004323"/>
    </source>
</evidence>
<keyword evidence="7 11" id="KW-1133">Transmembrane helix</keyword>
<keyword evidence="6" id="KW-0735">Signal-anchor</keyword>
<dbReference type="InterPro" id="IPR002659">
    <property type="entry name" value="Glyco_trans_31"/>
</dbReference>
<organism evidence="12 13">
    <name type="scientific">Diaphorina citri</name>
    <name type="common">Asian citrus psyllid</name>
    <dbReference type="NCBI Taxonomy" id="121845"/>
    <lineage>
        <taxon>Eukaryota</taxon>
        <taxon>Metazoa</taxon>
        <taxon>Ecdysozoa</taxon>
        <taxon>Arthropoda</taxon>
        <taxon>Hexapoda</taxon>
        <taxon>Insecta</taxon>
        <taxon>Pterygota</taxon>
        <taxon>Neoptera</taxon>
        <taxon>Paraneoptera</taxon>
        <taxon>Hemiptera</taxon>
        <taxon>Sternorrhyncha</taxon>
        <taxon>Psylloidea</taxon>
        <taxon>Psyllidae</taxon>
        <taxon>Diaphorininae</taxon>
        <taxon>Diaphorina</taxon>
    </lineage>
</organism>